<proteinExistence type="predicted"/>
<protein>
    <recommendedName>
        <fullName evidence="1">C2 domain-containing protein</fullName>
    </recommendedName>
</protein>
<dbReference type="InterPro" id="IPR035439">
    <property type="entry name" value="UPF0145_dom_sf"/>
</dbReference>
<organism evidence="2 3">
    <name type="scientific">Seminavis robusta</name>
    <dbReference type="NCBI Taxonomy" id="568900"/>
    <lineage>
        <taxon>Eukaryota</taxon>
        <taxon>Sar</taxon>
        <taxon>Stramenopiles</taxon>
        <taxon>Ochrophyta</taxon>
        <taxon>Bacillariophyta</taxon>
        <taxon>Bacillariophyceae</taxon>
        <taxon>Bacillariophycidae</taxon>
        <taxon>Naviculales</taxon>
        <taxon>Naviculaceae</taxon>
        <taxon>Seminavis</taxon>
    </lineage>
</organism>
<evidence type="ECO:0000313" key="3">
    <source>
        <dbReference type="Proteomes" id="UP001153069"/>
    </source>
</evidence>
<sequence>MGTATSKLVESGVLQGAYAPPVEGLAVPAPLEGGKECEVVIPKDKKKGDTFLYDVGKGRMETLTVPKGKKPGDTIMHRTMGEIEKVIASTLHAIPGFIVIQSKPVIWSTASKAFFKASWNDQKENLSMAKAIGKLMQEAQESMLSKAIDLGCNAVLGMTVNITTDSSGSEGNSKLVIVTVCGTPCAVCPAGDIPAVKADVVVEPLYLNQVL</sequence>
<dbReference type="Proteomes" id="UP001153069">
    <property type="component" value="Unassembled WGS sequence"/>
</dbReference>
<dbReference type="SUPFAM" id="SSF117782">
    <property type="entry name" value="YbjQ-like"/>
    <property type="match status" value="1"/>
</dbReference>
<keyword evidence="3" id="KW-1185">Reference proteome</keyword>
<accession>A0A9N8HK93</accession>
<reference evidence="2" key="1">
    <citation type="submission" date="2020-06" db="EMBL/GenBank/DDBJ databases">
        <authorList>
            <consortium name="Plant Systems Biology data submission"/>
        </authorList>
    </citation>
    <scope>NUCLEOTIDE SEQUENCE</scope>
    <source>
        <strain evidence="2">D6</strain>
    </source>
</reference>
<evidence type="ECO:0000313" key="2">
    <source>
        <dbReference type="EMBL" id="CAB9518318.1"/>
    </source>
</evidence>
<dbReference type="EMBL" id="CAICTM010000921">
    <property type="protein sequence ID" value="CAB9518318.1"/>
    <property type="molecule type" value="Genomic_DNA"/>
</dbReference>
<dbReference type="Gene3D" id="3.30.110.70">
    <property type="entry name" value="Hypothetical protein apc22750. Chain B"/>
    <property type="match status" value="1"/>
</dbReference>
<dbReference type="Pfam" id="PF23025">
    <property type="entry name" value="YbjQ_2"/>
    <property type="match status" value="1"/>
</dbReference>
<dbReference type="InterPro" id="IPR056431">
    <property type="entry name" value="C2CD5_YbjQ-rel_dom"/>
</dbReference>
<dbReference type="AlphaFoldDB" id="A0A9N8HK93"/>
<gene>
    <name evidence="2" type="ORF">SEMRO_923_G220720.1</name>
</gene>
<feature type="domain" description="C2" evidence="1">
    <location>
        <begin position="88"/>
        <end position="187"/>
    </location>
</feature>
<dbReference type="OrthoDB" id="46563at2759"/>
<evidence type="ECO:0000259" key="1">
    <source>
        <dbReference type="Pfam" id="PF23025"/>
    </source>
</evidence>
<comment type="caution">
    <text evidence="2">The sequence shown here is derived from an EMBL/GenBank/DDBJ whole genome shotgun (WGS) entry which is preliminary data.</text>
</comment>
<name>A0A9N8HK93_9STRA</name>